<organism evidence="3 4">
    <name type="scientific">Monilinia fructigena</name>
    <dbReference type="NCBI Taxonomy" id="38457"/>
    <lineage>
        <taxon>Eukaryota</taxon>
        <taxon>Fungi</taxon>
        <taxon>Dikarya</taxon>
        <taxon>Ascomycota</taxon>
        <taxon>Pezizomycotina</taxon>
        <taxon>Leotiomycetes</taxon>
        <taxon>Helotiales</taxon>
        <taxon>Sclerotiniaceae</taxon>
        <taxon>Monilinia</taxon>
    </lineage>
</organism>
<dbReference type="Pfam" id="PF04734">
    <property type="entry name" value="Ceramidase_alk"/>
    <property type="match status" value="1"/>
</dbReference>
<evidence type="ECO:0000313" key="4">
    <source>
        <dbReference type="Proteomes" id="UP000249056"/>
    </source>
</evidence>
<dbReference type="Proteomes" id="UP000249056">
    <property type="component" value="Unassembled WGS sequence"/>
</dbReference>
<keyword evidence="1" id="KW-0812">Transmembrane</keyword>
<keyword evidence="1" id="KW-1133">Transmembrane helix</keyword>
<accession>A0A395ISL2</accession>
<keyword evidence="4" id="KW-1185">Reference proteome</keyword>
<dbReference type="AlphaFoldDB" id="A0A395ISL2"/>
<dbReference type="EMBL" id="QKRW01000020">
    <property type="protein sequence ID" value="RAL63285.1"/>
    <property type="molecule type" value="Genomic_DNA"/>
</dbReference>
<dbReference type="PANTHER" id="PTHR12670:SF20">
    <property type="entry name" value="NEUTRAL CERAMIDASE"/>
    <property type="match status" value="1"/>
</dbReference>
<sequence>MSTFEYLKVPADEKFEDEPKIPRRRFLASALFFAFTGLVLFTALTLLVVGLAKVESVQLNREFSNTNSEWNHENNHKTRAAGDKYLIGVGKADITGPVVELNFMGYASLPQVGTGLRQRIYSRASLSEM</sequence>
<keyword evidence="1" id="KW-0472">Membrane</keyword>
<evidence type="ECO:0000259" key="2">
    <source>
        <dbReference type="Pfam" id="PF04734"/>
    </source>
</evidence>
<reference evidence="3 4" key="1">
    <citation type="submission" date="2018-06" db="EMBL/GenBank/DDBJ databases">
        <title>Genome Sequence of the Brown Rot Fungal Pathogen Monilinia fructigena.</title>
        <authorList>
            <person name="Landi L."/>
            <person name="De Miccolis Angelini R.M."/>
            <person name="Pollastro S."/>
            <person name="Abate D."/>
            <person name="Faretra F."/>
            <person name="Romanazzi G."/>
        </authorList>
    </citation>
    <scope>NUCLEOTIDE SEQUENCE [LARGE SCALE GENOMIC DNA]</scope>
    <source>
        <strain evidence="3 4">Mfrg269</strain>
    </source>
</reference>
<dbReference type="GO" id="GO:0017040">
    <property type="term" value="F:N-acylsphingosine amidohydrolase activity"/>
    <property type="evidence" value="ECO:0007669"/>
    <property type="project" value="InterPro"/>
</dbReference>
<feature type="domain" description="Neutral/alkaline non-lysosomal ceramidase N-terminal" evidence="2">
    <location>
        <begin position="85"/>
        <end position="124"/>
    </location>
</feature>
<gene>
    <name evidence="3" type="ORF">DID88_004361</name>
</gene>
<dbReference type="GO" id="GO:0016020">
    <property type="term" value="C:membrane"/>
    <property type="evidence" value="ECO:0007669"/>
    <property type="project" value="GOC"/>
</dbReference>
<dbReference type="InterPro" id="IPR031329">
    <property type="entry name" value="NEUT/ALK_ceramidase_N"/>
</dbReference>
<evidence type="ECO:0000256" key="1">
    <source>
        <dbReference type="SAM" id="Phobius"/>
    </source>
</evidence>
<name>A0A395ISL2_9HELO</name>
<comment type="caution">
    <text evidence="3">The sequence shown here is derived from an EMBL/GenBank/DDBJ whole genome shotgun (WGS) entry which is preliminary data.</text>
</comment>
<dbReference type="GO" id="GO:0046514">
    <property type="term" value="P:ceramide catabolic process"/>
    <property type="evidence" value="ECO:0007669"/>
    <property type="project" value="InterPro"/>
</dbReference>
<feature type="transmembrane region" description="Helical" evidence="1">
    <location>
        <begin position="26"/>
        <end position="52"/>
    </location>
</feature>
<proteinExistence type="predicted"/>
<protein>
    <recommendedName>
        <fullName evidence="2">Neutral/alkaline non-lysosomal ceramidase N-terminal domain-containing protein</fullName>
    </recommendedName>
</protein>
<dbReference type="GO" id="GO:0005576">
    <property type="term" value="C:extracellular region"/>
    <property type="evidence" value="ECO:0007669"/>
    <property type="project" value="TreeGrafter"/>
</dbReference>
<evidence type="ECO:0000313" key="3">
    <source>
        <dbReference type="EMBL" id="RAL63285.1"/>
    </source>
</evidence>
<dbReference type="OrthoDB" id="191371at2759"/>
<dbReference type="GO" id="GO:0042759">
    <property type="term" value="P:long-chain fatty acid biosynthetic process"/>
    <property type="evidence" value="ECO:0007669"/>
    <property type="project" value="TreeGrafter"/>
</dbReference>
<dbReference type="PANTHER" id="PTHR12670">
    <property type="entry name" value="CERAMIDASE"/>
    <property type="match status" value="1"/>
</dbReference>
<dbReference type="InterPro" id="IPR006823">
    <property type="entry name" value="Ceramidase_alk"/>
</dbReference>
<dbReference type="GO" id="GO:0046512">
    <property type="term" value="P:sphingosine biosynthetic process"/>
    <property type="evidence" value="ECO:0007669"/>
    <property type="project" value="TreeGrafter"/>
</dbReference>